<keyword evidence="4" id="KW-1185">Reference proteome</keyword>
<accession>A0ABR0SUE9</accession>
<feature type="region of interest" description="Disordered" evidence="1">
    <location>
        <begin position="295"/>
        <end position="314"/>
    </location>
</feature>
<dbReference type="PANTHER" id="PTHR24074">
    <property type="entry name" value="CO-CHAPERONE PROTEIN DJLA"/>
    <property type="match status" value="1"/>
</dbReference>
<dbReference type="InterPro" id="IPR001623">
    <property type="entry name" value="DnaJ_domain"/>
</dbReference>
<dbReference type="InterPro" id="IPR036869">
    <property type="entry name" value="J_dom_sf"/>
</dbReference>
<feature type="compositionally biased region" description="Basic and acidic residues" evidence="1">
    <location>
        <begin position="298"/>
        <end position="314"/>
    </location>
</feature>
<evidence type="ECO:0000259" key="2">
    <source>
        <dbReference type="PROSITE" id="PS50076"/>
    </source>
</evidence>
<dbReference type="PRINTS" id="PR00625">
    <property type="entry name" value="JDOMAIN"/>
</dbReference>
<evidence type="ECO:0000256" key="1">
    <source>
        <dbReference type="SAM" id="MobiDB-lite"/>
    </source>
</evidence>
<reference evidence="3 4" key="1">
    <citation type="submission" date="2024-01" db="EMBL/GenBank/DDBJ databases">
        <title>Complete genome of Cladobotryum mycophilum ATHUM6906.</title>
        <authorList>
            <person name="Christinaki A.C."/>
            <person name="Myridakis A.I."/>
            <person name="Kouvelis V.N."/>
        </authorList>
    </citation>
    <scope>NUCLEOTIDE SEQUENCE [LARGE SCALE GENOMIC DNA]</scope>
    <source>
        <strain evidence="3 4">ATHUM6906</strain>
    </source>
</reference>
<dbReference type="SMART" id="SM00271">
    <property type="entry name" value="DnaJ"/>
    <property type="match status" value="1"/>
</dbReference>
<feature type="compositionally biased region" description="Low complexity" evidence="1">
    <location>
        <begin position="33"/>
        <end position="49"/>
    </location>
</feature>
<organism evidence="3 4">
    <name type="scientific">Cladobotryum mycophilum</name>
    <dbReference type="NCBI Taxonomy" id="491253"/>
    <lineage>
        <taxon>Eukaryota</taxon>
        <taxon>Fungi</taxon>
        <taxon>Dikarya</taxon>
        <taxon>Ascomycota</taxon>
        <taxon>Pezizomycotina</taxon>
        <taxon>Sordariomycetes</taxon>
        <taxon>Hypocreomycetidae</taxon>
        <taxon>Hypocreales</taxon>
        <taxon>Hypocreaceae</taxon>
        <taxon>Cladobotryum</taxon>
    </lineage>
</organism>
<dbReference type="SUPFAM" id="SSF46565">
    <property type="entry name" value="Chaperone J-domain"/>
    <property type="match status" value="1"/>
</dbReference>
<feature type="compositionally biased region" description="Low complexity" evidence="1">
    <location>
        <begin position="113"/>
        <end position="130"/>
    </location>
</feature>
<feature type="domain" description="J" evidence="2">
    <location>
        <begin position="81"/>
        <end position="164"/>
    </location>
</feature>
<dbReference type="Pfam" id="PF00226">
    <property type="entry name" value="DnaJ"/>
    <property type="match status" value="1"/>
</dbReference>
<feature type="region of interest" description="Disordered" evidence="1">
    <location>
        <begin position="32"/>
        <end position="55"/>
    </location>
</feature>
<sequence length="314" mass="35244">MAFKASTVMVVSGSTSILRSSFASPTCCHFSHPRSSQSSSCPPHSLLPSARGQRSYATVHITDPTSNDNSLPPWPRSAHPTPYEIFGLQKDAIYNKRAYYKLAKLYHPDTNASSSFTSTPDSSSSSPKTTVPNDATRLERYRLLVAAHELLSDPAKRRLYDTTGLGWDHDHRAPSLRDIDRSWRNQPGSAANNATWEDWQRWHDARDGRSSSSSEPVYMSHGMFASMVVVLCMIGWMAQLNRAESSGDQYVAWLSEQNATIGSQLMKDTLESAGRTRDQRVDNFLKDRENTLYQYEPTKYEKDDGDGPPRDKPM</sequence>
<feature type="region of interest" description="Disordered" evidence="1">
    <location>
        <begin position="111"/>
        <end position="133"/>
    </location>
</feature>
<dbReference type="EMBL" id="JAVFKD010000004">
    <property type="protein sequence ID" value="KAK5995552.1"/>
    <property type="molecule type" value="Genomic_DNA"/>
</dbReference>
<evidence type="ECO:0000313" key="4">
    <source>
        <dbReference type="Proteomes" id="UP001338125"/>
    </source>
</evidence>
<dbReference type="InterPro" id="IPR018253">
    <property type="entry name" value="DnaJ_domain_CS"/>
</dbReference>
<dbReference type="Gene3D" id="1.10.287.110">
    <property type="entry name" value="DnaJ domain"/>
    <property type="match status" value="1"/>
</dbReference>
<evidence type="ECO:0000313" key="3">
    <source>
        <dbReference type="EMBL" id="KAK5995552.1"/>
    </source>
</evidence>
<name>A0ABR0SUE9_9HYPO</name>
<dbReference type="CDD" id="cd06257">
    <property type="entry name" value="DnaJ"/>
    <property type="match status" value="1"/>
</dbReference>
<dbReference type="PROSITE" id="PS50076">
    <property type="entry name" value="DNAJ_2"/>
    <property type="match status" value="1"/>
</dbReference>
<dbReference type="Proteomes" id="UP001338125">
    <property type="component" value="Unassembled WGS sequence"/>
</dbReference>
<dbReference type="InterPro" id="IPR050817">
    <property type="entry name" value="DjlA_DnaK_co-chaperone"/>
</dbReference>
<proteinExistence type="predicted"/>
<comment type="caution">
    <text evidence="3">The sequence shown here is derived from an EMBL/GenBank/DDBJ whole genome shotgun (WGS) entry which is preliminary data.</text>
</comment>
<gene>
    <name evidence="3" type="ORF">PT974_03964</name>
</gene>
<dbReference type="PROSITE" id="PS00636">
    <property type="entry name" value="DNAJ_1"/>
    <property type="match status" value="1"/>
</dbReference>
<protein>
    <submittedName>
        <fullName evidence="3">NADH-dependent flavin oxidoreductase iliE</fullName>
    </submittedName>
</protein>